<evidence type="ECO:0000313" key="3">
    <source>
        <dbReference type="EMBL" id="JAD46991.1"/>
    </source>
</evidence>
<dbReference type="AlphaFoldDB" id="A0A0A9A7D2"/>
<protein>
    <submittedName>
        <fullName evidence="3">Uncharacterized protein</fullName>
    </submittedName>
</protein>
<feature type="compositionally biased region" description="Basic and acidic residues" evidence="1">
    <location>
        <begin position="61"/>
        <end position="76"/>
    </location>
</feature>
<organism evidence="3">
    <name type="scientific">Arundo donax</name>
    <name type="common">Giant reed</name>
    <name type="synonym">Donax arundinaceus</name>
    <dbReference type="NCBI Taxonomy" id="35708"/>
    <lineage>
        <taxon>Eukaryota</taxon>
        <taxon>Viridiplantae</taxon>
        <taxon>Streptophyta</taxon>
        <taxon>Embryophyta</taxon>
        <taxon>Tracheophyta</taxon>
        <taxon>Spermatophyta</taxon>
        <taxon>Magnoliopsida</taxon>
        <taxon>Liliopsida</taxon>
        <taxon>Poales</taxon>
        <taxon>Poaceae</taxon>
        <taxon>PACMAD clade</taxon>
        <taxon>Arundinoideae</taxon>
        <taxon>Arundineae</taxon>
        <taxon>Arundo</taxon>
    </lineage>
</organism>
<sequence>MWIRGCCFLSLVWSVAAGAWRLPAKKSRKIVRNQNTEFKQYSIQFLQTDDTGSTKGSESLHTSDPEMHHSILELPS</sequence>
<evidence type="ECO:0000256" key="1">
    <source>
        <dbReference type="SAM" id="MobiDB-lite"/>
    </source>
</evidence>
<keyword evidence="2" id="KW-0732">Signal</keyword>
<feature type="signal peptide" evidence="2">
    <location>
        <begin position="1"/>
        <end position="17"/>
    </location>
</feature>
<feature type="compositionally biased region" description="Polar residues" evidence="1">
    <location>
        <begin position="49"/>
        <end position="60"/>
    </location>
</feature>
<feature type="chain" id="PRO_5002042556" evidence="2">
    <location>
        <begin position="18"/>
        <end position="76"/>
    </location>
</feature>
<dbReference type="EMBL" id="GBRH01250904">
    <property type="protein sequence ID" value="JAD46991.1"/>
    <property type="molecule type" value="Transcribed_RNA"/>
</dbReference>
<proteinExistence type="predicted"/>
<name>A0A0A9A7D2_ARUDO</name>
<evidence type="ECO:0000256" key="2">
    <source>
        <dbReference type="SAM" id="SignalP"/>
    </source>
</evidence>
<feature type="region of interest" description="Disordered" evidence="1">
    <location>
        <begin position="49"/>
        <end position="76"/>
    </location>
</feature>
<accession>A0A0A9A7D2</accession>
<reference evidence="3" key="1">
    <citation type="submission" date="2014-09" db="EMBL/GenBank/DDBJ databases">
        <authorList>
            <person name="Magalhaes I.L.F."/>
            <person name="Oliveira U."/>
            <person name="Santos F.R."/>
            <person name="Vidigal T.H.D.A."/>
            <person name="Brescovit A.D."/>
            <person name="Santos A.J."/>
        </authorList>
    </citation>
    <scope>NUCLEOTIDE SEQUENCE</scope>
    <source>
        <tissue evidence="3">Shoot tissue taken approximately 20 cm above the soil surface</tissue>
    </source>
</reference>
<reference evidence="3" key="2">
    <citation type="journal article" date="2015" name="Data Brief">
        <title>Shoot transcriptome of the giant reed, Arundo donax.</title>
        <authorList>
            <person name="Barrero R.A."/>
            <person name="Guerrero F.D."/>
            <person name="Moolhuijzen P."/>
            <person name="Goolsby J.A."/>
            <person name="Tidwell J."/>
            <person name="Bellgard S.E."/>
            <person name="Bellgard M.I."/>
        </authorList>
    </citation>
    <scope>NUCLEOTIDE SEQUENCE</scope>
    <source>
        <tissue evidence="3">Shoot tissue taken approximately 20 cm above the soil surface</tissue>
    </source>
</reference>